<keyword evidence="1" id="KW-0863">Zinc-finger</keyword>
<accession>A0ABP1RY83</accession>
<organism evidence="4 5">
    <name type="scientific">Orchesella dallaii</name>
    <dbReference type="NCBI Taxonomy" id="48710"/>
    <lineage>
        <taxon>Eukaryota</taxon>
        <taxon>Metazoa</taxon>
        <taxon>Ecdysozoa</taxon>
        <taxon>Arthropoda</taxon>
        <taxon>Hexapoda</taxon>
        <taxon>Collembola</taxon>
        <taxon>Entomobryomorpha</taxon>
        <taxon>Entomobryoidea</taxon>
        <taxon>Orchesellidae</taxon>
        <taxon>Orchesellinae</taxon>
        <taxon>Orchesella</taxon>
    </lineage>
</organism>
<dbReference type="InterPro" id="IPR013087">
    <property type="entry name" value="Znf_C2H2_type"/>
</dbReference>
<evidence type="ECO:0000256" key="1">
    <source>
        <dbReference type="PROSITE-ProRule" id="PRU00042"/>
    </source>
</evidence>
<evidence type="ECO:0000256" key="2">
    <source>
        <dbReference type="SAM" id="MobiDB-lite"/>
    </source>
</evidence>
<protein>
    <recommendedName>
        <fullName evidence="3">C2H2-type domain-containing protein</fullName>
    </recommendedName>
</protein>
<reference evidence="4 5" key="1">
    <citation type="submission" date="2024-08" db="EMBL/GenBank/DDBJ databases">
        <authorList>
            <person name="Cucini C."/>
            <person name="Frati F."/>
        </authorList>
    </citation>
    <scope>NUCLEOTIDE SEQUENCE [LARGE SCALE GENOMIC DNA]</scope>
</reference>
<evidence type="ECO:0000259" key="3">
    <source>
        <dbReference type="PROSITE" id="PS50157"/>
    </source>
</evidence>
<gene>
    <name evidence="4" type="ORF">ODALV1_LOCUS27480</name>
</gene>
<comment type="caution">
    <text evidence="4">The sequence shown here is derived from an EMBL/GenBank/DDBJ whole genome shotgun (WGS) entry which is preliminary data.</text>
</comment>
<keyword evidence="1" id="KW-0479">Metal-binding</keyword>
<feature type="region of interest" description="Disordered" evidence="2">
    <location>
        <begin position="315"/>
        <end position="344"/>
    </location>
</feature>
<feature type="compositionally biased region" description="Polar residues" evidence="2">
    <location>
        <begin position="318"/>
        <end position="328"/>
    </location>
</feature>
<dbReference type="Proteomes" id="UP001642540">
    <property type="component" value="Unassembled WGS sequence"/>
</dbReference>
<proteinExistence type="predicted"/>
<name>A0ABP1RY83_9HEXA</name>
<evidence type="ECO:0000313" key="5">
    <source>
        <dbReference type="Proteomes" id="UP001642540"/>
    </source>
</evidence>
<dbReference type="EMBL" id="CAXLJM020000124">
    <property type="protein sequence ID" value="CAL8138682.1"/>
    <property type="molecule type" value="Genomic_DNA"/>
</dbReference>
<dbReference type="PROSITE" id="PS50157">
    <property type="entry name" value="ZINC_FINGER_C2H2_2"/>
    <property type="match status" value="1"/>
</dbReference>
<feature type="domain" description="C2H2-type" evidence="3">
    <location>
        <begin position="429"/>
        <end position="456"/>
    </location>
</feature>
<sequence length="506" mass="57458">MVKEIVQSINNPFSRFVVNKNNIKVENYYNVRMELNFCLFCATPCPPTSQIFVGEHVNSIKIEQDILPVDNCQFSSAPTSTISSSPLFLKEEGSSTLAEQLEVIFILKNILEVKDDKLCQFLSRLGKGLGPQTWVKVCVTCSEVVCKFWMISKQISNLKKQQINIQKELKERIHTTRESLASSSQSFIWKEIREEVLKATFIPTPPSPTTTFPINSIEEDENHSEESDTKIIITSNIFSEDENVDDNDESTRIADPLIPVSSDYIITPDIHNEEEEIDAEFIQFDVKYHHNHSPPDFTQEVNGIDDNVNAVIVDNNGSHPSPQNSQESMPGKAKRFPFPDIPPSQHPRYIRTSKKYYSAYKCLECSFYATNYSISQFKPHMELHRPGSVGVNCGICGWLLHPDKVAHHNAHHHPTRKRGDGKKQQRTYYKCGDCGALNSERRAFKIHKELHNSSRGHICSQPGCGWLCSNLASHMGNWHPPEGSSKERRVKLLMATSQIILELNSN</sequence>
<keyword evidence="5" id="KW-1185">Reference proteome</keyword>
<keyword evidence="1" id="KW-0862">Zinc</keyword>
<evidence type="ECO:0000313" key="4">
    <source>
        <dbReference type="EMBL" id="CAL8138682.1"/>
    </source>
</evidence>